<gene>
    <name evidence="1" type="ORF">JMJ77_006125</name>
</gene>
<reference evidence="1" key="1">
    <citation type="submission" date="2021-05" db="EMBL/GenBank/DDBJ databases">
        <title>Comparative genomics of three Colletotrichum scovillei strains and genetic complementation revealed genes involved fungal growth and virulence on chili pepper.</title>
        <authorList>
            <person name="Hsieh D.-K."/>
            <person name="Chuang S.-C."/>
            <person name="Chen C.-Y."/>
            <person name="Chao Y.-T."/>
            <person name="Lu M.-Y.J."/>
            <person name="Lee M.-H."/>
            <person name="Shih M.-C."/>
        </authorList>
    </citation>
    <scope>NUCLEOTIDE SEQUENCE</scope>
    <source>
        <strain evidence="1">Coll-153</strain>
    </source>
</reference>
<keyword evidence="2" id="KW-1185">Reference proteome</keyword>
<dbReference type="AlphaFoldDB" id="A0A9P7RJL9"/>
<dbReference type="EMBL" id="JAESDN010000001">
    <property type="protein sequence ID" value="KAG7058754.1"/>
    <property type="molecule type" value="Genomic_DNA"/>
</dbReference>
<evidence type="ECO:0000313" key="2">
    <source>
        <dbReference type="Proteomes" id="UP000699042"/>
    </source>
</evidence>
<sequence length="73" mass="8286">MRTSRRPMLLIKLDQGSSSRPYLTTWPARVSLVQSATEYRTGANNADTAGRRLPCWKLWNLSLKFWGQVDAGC</sequence>
<name>A0A9P7RJL9_9PEZI</name>
<comment type="caution">
    <text evidence="1">The sequence shown here is derived from an EMBL/GenBank/DDBJ whole genome shotgun (WGS) entry which is preliminary data.</text>
</comment>
<organism evidence="1 2">
    <name type="scientific">Colletotrichum scovillei</name>
    <dbReference type="NCBI Taxonomy" id="1209932"/>
    <lineage>
        <taxon>Eukaryota</taxon>
        <taxon>Fungi</taxon>
        <taxon>Dikarya</taxon>
        <taxon>Ascomycota</taxon>
        <taxon>Pezizomycotina</taxon>
        <taxon>Sordariomycetes</taxon>
        <taxon>Hypocreomycetidae</taxon>
        <taxon>Glomerellales</taxon>
        <taxon>Glomerellaceae</taxon>
        <taxon>Colletotrichum</taxon>
        <taxon>Colletotrichum acutatum species complex</taxon>
    </lineage>
</organism>
<protein>
    <submittedName>
        <fullName evidence="1">Uncharacterized protein</fullName>
    </submittedName>
</protein>
<evidence type="ECO:0000313" key="1">
    <source>
        <dbReference type="EMBL" id="KAG7058754.1"/>
    </source>
</evidence>
<accession>A0A9P7RJL9</accession>
<proteinExistence type="predicted"/>
<dbReference type="Proteomes" id="UP000699042">
    <property type="component" value="Unassembled WGS sequence"/>
</dbReference>